<dbReference type="EMBL" id="JPKZ01000233">
    <property type="protein sequence ID" value="KHN88435.1"/>
    <property type="molecule type" value="Genomic_DNA"/>
</dbReference>
<proteinExistence type="predicted"/>
<reference evidence="2 3" key="1">
    <citation type="submission" date="2014-11" db="EMBL/GenBank/DDBJ databases">
        <title>Genetic blueprint of the zoonotic pathogen Toxocara canis.</title>
        <authorList>
            <person name="Zhu X.-Q."/>
            <person name="Korhonen P.K."/>
            <person name="Cai H."/>
            <person name="Young N.D."/>
            <person name="Nejsum P."/>
            <person name="von Samson-Himmelstjerna G."/>
            <person name="Boag P.R."/>
            <person name="Tan P."/>
            <person name="Li Q."/>
            <person name="Min J."/>
            <person name="Yang Y."/>
            <person name="Wang X."/>
            <person name="Fang X."/>
            <person name="Hall R.S."/>
            <person name="Hofmann A."/>
            <person name="Sternberg P.W."/>
            <person name="Jex A.R."/>
            <person name="Gasser R.B."/>
        </authorList>
    </citation>
    <scope>NUCLEOTIDE SEQUENCE [LARGE SCALE GENOMIC DNA]</scope>
    <source>
        <strain evidence="2">PN_DK_2014</strain>
    </source>
</reference>
<keyword evidence="3" id="KW-1185">Reference proteome</keyword>
<dbReference type="Proteomes" id="UP000031036">
    <property type="component" value="Unassembled WGS sequence"/>
</dbReference>
<name>A0A0B2W580_TOXCA</name>
<feature type="region of interest" description="Disordered" evidence="1">
    <location>
        <begin position="350"/>
        <end position="546"/>
    </location>
</feature>
<feature type="region of interest" description="Disordered" evidence="1">
    <location>
        <begin position="215"/>
        <end position="317"/>
    </location>
</feature>
<feature type="compositionally biased region" description="Polar residues" evidence="1">
    <location>
        <begin position="354"/>
        <end position="383"/>
    </location>
</feature>
<protein>
    <submittedName>
        <fullName evidence="2">Uncharacterized protein</fullName>
    </submittedName>
</protein>
<evidence type="ECO:0000256" key="1">
    <source>
        <dbReference type="SAM" id="MobiDB-lite"/>
    </source>
</evidence>
<accession>A0A0B2W580</accession>
<dbReference type="OMA" id="WDQMVEG"/>
<gene>
    <name evidence="2" type="primary">ZK643.5</name>
    <name evidence="2" type="ORF">Tcan_07425</name>
</gene>
<feature type="compositionally biased region" description="Polar residues" evidence="1">
    <location>
        <begin position="465"/>
        <end position="480"/>
    </location>
</feature>
<feature type="compositionally biased region" description="Basic and acidic residues" evidence="1">
    <location>
        <begin position="384"/>
        <end position="410"/>
    </location>
</feature>
<sequence length="631" mass="68432">MALVSARRNSAASGDMSLAGPSKTQTARDQPQPTLSAPTTKPPLPVSSIPARTVEAKSSSLISSSLPQPAPNVTAASVASSLPTMPAAATRAPPKVLINPHYKGPIRPRSELTVNWNTTVGVRSVTTVAVPPIRAPFVATQLLPAVHVPPPSLPFPAIASSSADFSHPPPAVVPIANFATPPPPVYGGTYASPAPAAVTSAGHWDQLVEGFLRRTTARRTSRSRSRSSSSSYSRSRSRSYSSRSRSSSSSGSSHSTFRSPRRESRFQTRRSTSRHNDSRIPRNGSHGRMRYGDRQRTLAETRGEHRDRRPRTPGEKTIECAKAIGLDSEYLSKLEEQKKMREEILRKKEERRVQNVQRASLTVTSQSKQSASGDTDGTNTQSSRRSEKTVKETLSEKLGGRERSIAEKRTTPRSPHAIRSRGSPGHMARLGRHDMPAKSSPLARVEVRRSSSRNKSPNAHRDSPFRTSTAIGGNRGQEQPQRVLVGSSSVRKREGDGASSLGKQASNGAVRKQPEKAIASRTGTKPTATQVQAKTHQSSGDRPASAKKKAYLAVVVKASDKTPPDMERMKLIAATVGPTKKVWKSHNDCVSLIFESHENAKKFMLQYNGKVINGVRLLVMLEKVFVNLAEL</sequence>
<feature type="compositionally biased region" description="Low complexity" evidence="1">
    <location>
        <begin position="226"/>
        <end position="258"/>
    </location>
</feature>
<dbReference type="AlphaFoldDB" id="A0A0B2W580"/>
<feature type="compositionally biased region" description="Basic residues" evidence="1">
    <location>
        <begin position="215"/>
        <end position="225"/>
    </location>
</feature>
<feature type="compositionally biased region" description="Basic and acidic residues" evidence="1">
    <location>
        <begin position="290"/>
        <end position="317"/>
    </location>
</feature>
<dbReference type="OrthoDB" id="5865792at2759"/>
<feature type="compositionally biased region" description="Polar residues" evidence="1">
    <location>
        <begin position="521"/>
        <end position="540"/>
    </location>
</feature>
<feature type="region of interest" description="Disordered" evidence="1">
    <location>
        <begin position="1"/>
        <end position="52"/>
    </location>
</feature>
<comment type="caution">
    <text evidence="2">The sequence shown here is derived from an EMBL/GenBank/DDBJ whole genome shotgun (WGS) entry which is preliminary data.</text>
</comment>
<feature type="compositionally biased region" description="Polar residues" evidence="1">
    <location>
        <begin position="22"/>
        <end position="39"/>
    </location>
</feature>
<organism evidence="2 3">
    <name type="scientific">Toxocara canis</name>
    <name type="common">Canine roundworm</name>
    <dbReference type="NCBI Taxonomy" id="6265"/>
    <lineage>
        <taxon>Eukaryota</taxon>
        <taxon>Metazoa</taxon>
        <taxon>Ecdysozoa</taxon>
        <taxon>Nematoda</taxon>
        <taxon>Chromadorea</taxon>
        <taxon>Rhabditida</taxon>
        <taxon>Spirurina</taxon>
        <taxon>Ascaridomorpha</taxon>
        <taxon>Ascaridoidea</taxon>
        <taxon>Toxocaridae</taxon>
        <taxon>Toxocara</taxon>
    </lineage>
</organism>
<evidence type="ECO:0000313" key="3">
    <source>
        <dbReference type="Proteomes" id="UP000031036"/>
    </source>
</evidence>
<evidence type="ECO:0000313" key="2">
    <source>
        <dbReference type="EMBL" id="KHN88435.1"/>
    </source>
</evidence>